<feature type="signal peptide" evidence="1">
    <location>
        <begin position="1"/>
        <end position="29"/>
    </location>
</feature>
<dbReference type="AlphaFoldDB" id="I0H7P6"/>
<evidence type="ECO:0000313" key="2">
    <source>
        <dbReference type="EMBL" id="BAL89033.1"/>
    </source>
</evidence>
<dbReference type="OrthoDB" id="3293714at2"/>
<sequence>MPVLTRPAVLLAAASVAAGLIVAPSAAHASPQSPVAATASGAADTTTTLSAAEMAAAMKQVAAASTTAGAGGWRADQKYAVDAPGTIGSFSGTSTTVVDPIKGLFTDTFTTAGYGSVTTFAAAGRGVYESVGDPEQVAALKMMKRTAVKYAFTADPKLTLAAHVAENAQSPQSVAAEFTDAATRVAHADGTADYTAVDQEGAFVTLNVDATGALTGAHAELEGEDGASEVTLAYAYGPQAVTLPAASATIGSAALATGVAYLSMDAVVRTVANSGATAARKAAKGKKVKVTALRTVIRKNVTAHNRSAAVAVKVSNVTGGVKVQATNPWTRKTTAYTVKASGTKVVVKKA</sequence>
<dbReference type="HOGENOM" id="CLU_791387_0_0_11"/>
<name>I0H7P6_ACTM4</name>
<evidence type="ECO:0000313" key="3">
    <source>
        <dbReference type="Proteomes" id="UP000007882"/>
    </source>
</evidence>
<feature type="chain" id="PRO_5003627852" evidence="1">
    <location>
        <begin position="30"/>
        <end position="350"/>
    </location>
</feature>
<keyword evidence="3" id="KW-1185">Reference proteome</keyword>
<dbReference type="RefSeq" id="WP_014443927.1">
    <property type="nucleotide sequence ID" value="NC_017093.1"/>
</dbReference>
<dbReference type="Proteomes" id="UP000007882">
    <property type="component" value="Chromosome"/>
</dbReference>
<dbReference type="EMBL" id="AP012319">
    <property type="protein sequence ID" value="BAL89033.1"/>
    <property type="molecule type" value="Genomic_DNA"/>
</dbReference>
<accession>I0H7P6</accession>
<dbReference type="KEGG" id="ams:AMIS_38130"/>
<evidence type="ECO:0000256" key="1">
    <source>
        <dbReference type="SAM" id="SignalP"/>
    </source>
</evidence>
<gene>
    <name evidence="2" type="ordered locus">AMIS_38130</name>
</gene>
<proteinExistence type="predicted"/>
<keyword evidence="1" id="KW-0732">Signal</keyword>
<dbReference type="eggNOG" id="ENOG502ZURR">
    <property type="taxonomic scope" value="Bacteria"/>
</dbReference>
<organism evidence="2 3">
    <name type="scientific">Actinoplanes missouriensis (strain ATCC 14538 / DSM 43046 / CBS 188.64 / JCM 3121 / NBRC 102363 / NCIMB 12654 / NRRL B-3342 / UNCC 431)</name>
    <dbReference type="NCBI Taxonomy" id="512565"/>
    <lineage>
        <taxon>Bacteria</taxon>
        <taxon>Bacillati</taxon>
        <taxon>Actinomycetota</taxon>
        <taxon>Actinomycetes</taxon>
        <taxon>Micromonosporales</taxon>
        <taxon>Micromonosporaceae</taxon>
        <taxon>Actinoplanes</taxon>
    </lineage>
</organism>
<dbReference type="STRING" id="512565.AMIS_38130"/>
<dbReference type="PATRIC" id="fig|512565.3.peg.3806"/>
<reference evidence="2 3" key="1">
    <citation type="submission" date="2012-02" db="EMBL/GenBank/DDBJ databases">
        <title>Complete genome sequence of Actinoplanes missouriensis 431 (= NBRC 102363).</title>
        <authorList>
            <person name="Ohnishi Y."/>
            <person name="Ishikawa J."/>
            <person name="Sekine M."/>
            <person name="Hosoyama A."/>
            <person name="Harada T."/>
            <person name="Narita H."/>
            <person name="Hata T."/>
            <person name="Konno Y."/>
            <person name="Tutikane K."/>
            <person name="Fujita N."/>
            <person name="Horinouchi S."/>
            <person name="Hayakawa M."/>
        </authorList>
    </citation>
    <scope>NUCLEOTIDE SEQUENCE [LARGE SCALE GENOMIC DNA]</scope>
    <source>
        <strain evidence="3">ATCC 14538 / DSM 43046 / CBS 188.64 / JCM 3121 / NBRC 102363 / NCIMB 12654 / NRRL B-3342 / UNCC 431</strain>
    </source>
</reference>
<protein>
    <submittedName>
        <fullName evidence="2">Uncharacterized protein</fullName>
    </submittedName>
</protein>